<organism evidence="1 2">
    <name type="scientific">Candidatus Ryanbacteria bacterium RIFCSPLOWO2_12_FULL_47_9c</name>
    <dbReference type="NCBI Taxonomy" id="1802131"/>
    <lineage>
        <taxon>Bacteria</taxon>
        <taxon>Candidatus Ryaniibacteriota</taxon>
    </lineage>
</organism>
<comment type="caution">
    <text evidence="1">The sequence shown here is derived from an EMBL/GenBank/DDBJ whole genome shotgun (WGS) entry which is preliminary data.</text>
</comment>
<evidence type="ECO:0000313" key="2">
    <source>
        <dbReference type="Proteomes" id="UP000178996"/>
    </source>
</evidence>
<dbReference type="AlphaFoldDB" id="A0A1G2H1A4"/>
<sequence length="78" mass="9306">MARTRNREWEQNQINTNLVGFLENYNQNIPGGFPRASVKSLKEFQVAHPLLFKHGDEWSVDRHRKRLMDWLSSHRDDS</sequence>
<name>A0A1G2H1A4_9BACT</name>
<dbReference type="EMBL" id="MHOB01000056">
    <property type="protein sequence ID" value="OGZ56244.1"/>
    <property type="molecule type" value="Genomic_DNA"/>
</dbReference>
<accession>A0A1G2H1A4</accession>
<gene>
    <name evidence="1" type="ORF">A3G60_01910</name>
</gene>
<protein>
    <submittedName>
        <fullName evidence="1">Uncharacterized protein</fullName>
    </submittedName>
</protein>
<reference evidence="1 2" key="1">
    <citation type="journal article" date="2016" name="Nat. Commun.">
        <title>Thousands of microbial genomes shed light on interconnected biogeochemical processes in an aquifer system.</title>
        <authorList>
            <person name="Anantharaman K."/>
            <person name="Brown C.T."/>
            <person name="Hug L.A."/>
            <person name="Sharon I."/>
            <person name="Castelle C.J."/>
            <person name="Probst A.J."/>
            <person name="Thomas B.C."/>
            <person name="Singh A."/>
            <person name="Wilkins M.J."/>
            <person name="Karaoz U."/>
            <person name="Brodie E.L."/>
            <person name="Williams K.H."/>
            <person name="Hubbard S.S."/>
            <person name="Banfield J.F."/>
        </authorList>
    </citation>
    <scope>NUCLEOTIDE SEQUENCE [LARGE SCALE GENOMIC DNA]</scope>
</reference>
<proteinExistence type="predicted"/>
<evidence type="ECO:0000313" key="1">
    <source>
        <dbReference type="EMBL" id="OGZ56244.1"/>
    </source>
</evidence>
<dbReference type="Proteomes" id="UP000178996">
    <property type="component" value="Unassembled WGS sequence"/>
</dbReference>